<proteinExistence type="predicted"/>
<comment type="caution">
    <text evidence="1">The sequence shown here is derived from an EMBL/GenBank/DDBJ whole genome shotgun (WGS) entry which is preliminary data.</text>
</comment>
<name>A0ACC4E451_PURLI</name>
<dbReference type="EMBL" id="JBGNUJ010000003">
    <property type="protein sequence ID" value="KAL3962426.1"/>
    <property type="molecule type" value="Genomic_DNA"/>
</dbReference>
<dbReference type="Proteomes" id="UP001638806">
    <property type="component" value="Unassembled WGS sequence"/>
</dbReference>
<keyword evidence="2" id="KW-1185">Reference proteome</keyword>
<protein>
    <submittedName>
        <fullName evidence="1">Uncharacterized protein</fullName>
    </submittedName>
</protein>
<gene>
    <name evidence="1" type="ORF">ACCO45_003949</name>
</gene>
<accession>A0ACC4E451</accession>
<reference evidence="1" key="1">
    <citation type="submission" date="2024-12" db="EMBL/GenBank/DDBJ databases">
        <title>Comparative genomics and development of molecular markers within Purpureocillium lilacinum and among Purpureocillium species.</title>
        <authorList>
            <person name="Yeh Z.-Y."/>
            <person name="Ni N.-T."/>
            <person name="Lo P.-H."/>
            <person name="Mushyakhwo K."/>
            <person name="Lin C.-F."/>
            <person name="Nai Y.-S."/>
        </authorList>
    </citation>
    <scope>NUCLEOTIDE SEQUENCE</scope>
    <source>
        <strain evidence="1">NCHU-NPUST-175</strain>
    </source>
</reference>
<sequence length="100" mass="10807">MLCFSPTTTSSNNTKELELVPDGHYHAWNIGAHPVPEALVACLPASRCAGARAAGRLRRHQSRRARASHTHADESRRFCSGQLEALLQLDSATRTAACVA</sequence>
<evidence type="ECO:0000313" key="2">
    <source>
        <dbReference type="Proteomes" id="UP001638806"/>
    </source>
</evidence>
<evidence type="ECO:0000313" key="1">
    <source>
        <dbReference type="EMBL" id="KAL3962426.1"/>
    </source>
</evidence>
<organism evidence="1 2">
    <name type="scientific">Purpureocillium lilacinum</name>
    <name type="common">Paecilomyces lilacinus</name>
    <dbReference type="NCBI Taxonomy" id="33203"/>
    <lineage>
        <taxon>Eukaryota</taxon>
        <taxon>Fungi</taxon>
        <taxon>Dikarya</taxon>
        <taxon>Ascomycota</taxon>
        <taxon>Pezizomycotina</taxon>
        <taxon>Sordariomycetes</taxon>
        <taxon>Hypocreomycetidae</taxon>
        <taxon>Hypocreales</taxon>
        <taxon>Ophiocordycipitaceae</taxon>
        <taxon>Purpureocillium</taxon>
    </lineage>
</organism>